<keyword evidence="5 8" id="KW-0554">One-carbon metabolism</keyword>
<evidence type="ECO:0000256" key="6">
    <source>
        <dbReference type="ARBA" id="ARBA00022679"/>
    </source>
</evidence>
<evidence type="ECO:0000256" key="7">
    <source>
        <dbReference type="ARBA" id="ARBA00022898"/>
    </source>
</evidence>
<dbReference type="AlphaFoldDB" id="K3ZHT0"/>
<reference evidence="12" key="1">
    <citation type="journal article" date="2012" name="Nat. Biotechnol.">
        <title>Reference genome sequence of the model plant Setaria.</title>
        <authorList>
            <person name="Bennetzen J.L."/>
            <person name="Schmutz J."/>
            <person name="Wang H."/>
            <person name="Percifield R."/>
            <person name="Hawkins J."/>
            <person name="Pontaroli A.C."/>
            <person name="Estep M."/>
            <person name="Feng L."/>
            <person name="Vaughn J.N."/>
            <person name="Grimwood J."/>
            <person name="Jenkins J."/>
            <person name="Barry K."/>
            <person name="Lindquist E."/>
            <person name="Hellsten U."/>
            <person name="Deshpande S."/>
            <person name="Wang X."/>
            <person name="Wu X."/>
            <person name="Mitros T."/>
            <person name="Triplett J."/>
            <person name="Yang X."/>
            <person name="Ye C.Y."/>
            <person name="Mauro-Herrera M."/>
            <person name="Wang L."/>
            <person name="Li P."/>
            <person name="Sharma M."/>
            <person name="Sharma R."/>
            <person name="Ronald P.C."/>
            <person name="Panaud O."/>
            <person name="Kellogg E.A."/>
            <person name="Brutnell T.P."/>
            <person name="Doust A.N."/>
            <person name="Tuskan G.A."/>
            <person name="Rokhsar D."/>
            <person name="Devos K.M."/>
        </authorList>
    </citation>
    <scope>NUCLEOTIDE SEQUENCE [LARGE SCALE GENOMIC DNA]</scope>
    <source>
        <strain evidence="12">cv. Yugu1</strain>
    </source>
</reference>
<dbReference type="FunFam" id="3.90.1150.10:FF:000005">
    <property type="entry name" value="Serine hydroxymethyltransferase"/>
    <property type="match status" value="1"/>
</dbReference>
<organism evidence="11 12">
    <name type="scientific">Setaria italica</name>
    <name type="common">Foxtail millet</name>
    <name type="synonym">Panicum italicum</name>
    <dbReference type="NCBI Taxonomy" id="4555"/>
    <lineage>
        <taxon>Eukaryota</taxon>
        <taxon>Viridiplantae</taxon>
        <taxon>Streptophyta</taxon>
        <taxon>Embryophyta</taxon>
        <taxon>Tracheophyta</taxon>
        <taxon>Spermatophyta</taxon>
        <taxon>Magnoliopsida</taxon>
        <taxon>Liliopsida</taxon>
        <taxon>Poales</taxon>
        <taxon>Poaceae</taxon>
        <taxon>PACMAD clade</taxon>
        <taxon>Panicoideae</taxon>
        <taxon>Panicodae</taxon>
        <taxon>Paniceae</taxon>
        <taxon>Cenchrinae</taxon>
        <taxon>Setaria</taxon>
    </lineage>
</organism>
<dbReference type="HAMAP" id="MF_00051">
    <property type="entry name" value="SHMT"/>
    <property type="match status" value="1"/>
</dbReference>
<dbReference type="NCBIfam" id="NF000586">
    <property type="entry name" value="PRK00011.1"/>
    <property type="match status" value="1"/>
</dbReference>
<feature type="region of interest" description="Disordered" evidence="9">
    <location>
        <begin position="1"/>
        <end position="30"/>
    </location>
</feature>
<evidence type="ECO:0000256" key="2">
    <source>
        <dbReference type="ARBA" id="ARBA00001933"/>
    </source>
</evidence>
<evidence type="ECO:0000256" key="4">
    <source>
        <dbReference type="ARBA" id="ARBA00006376"/>
    </source>
</evidence>
<dbReference type="EnsemblPlants" id="KQK94540">
    <property type="protein sequence ID" value="KQK94540"/>
    <property type="gene ID" value="SETIT_026132mg"/>
</dbReference>
<dbReference type="InterPro" id="IPR019798">
    <property type="entry name" value="Ser_HO-MeTrfase_PLP_BS"/>
</dbReference>
<sequence>MSPVTTVVPADRPKHLSKPVNNENPNPSPKILIPRVLTDVSKDGGGTHGTLKSQSARVRVRVSISLALAPTPTTTNLPHVCTRALLPSTTAIYPRTPSSLHRSPLRPTFLGLRPRSLPAATVPVSPSPAAAMDPVATWGLTPLAGADPEIYDLLEREKRRQRRGIELIASENFTSFAVMEALGSALTNKYSEGMPGARYYGGNDVIDEIENLCRSRALAAFRLDPASWGVNVQPYSGSPANFAAYTALLNPHDRIMGLDLPSGGHLTHGYYTSGGKKISATSIYFESLPYKVSATTGYIDYEKLEEKALDFRPKLIICGGSAYPRDWDYARLRAVADKVGALLLCDMAHISGLVAAQEAANPFEYCDVVTTTTHKSLRGPRAGMIFYRKGPKPPKKGQPEGAVYDYEDKINFAVFPSLQGGPHNHQIAALAVALQQTMTPGFKAYAKQVKANAVAIGNYLMSKGYKMVTDGTENHLVLWDLRPLGLTGNKVEKLCDLCHITLNKNAVFGDSSALSPGGVRIGAPAMTSRGLVEKDFEQIGEFLHRAVTICLNIQKEHGKLLKDFNKGLVNNKDIENLKAEVEKFADSFDMPGFTLESMKYKE</sequence>
<evidence type="ECO:0000256" key="1">
    <source>
        <dbReference type="ARBA" id="ARBA00001528"/>
    </source>
</evidence>
<dbReference type="Pfam" id="PF00464">
    <property type="entry name" value="SHMT"/>
    <property type="match status" value="1"/>
</dbReference>
<evidence type="ECO:0000256" key="9">
    <source>
        <dbReference type="SAM" id="MobiDB-lite"/>
    </source>
</evidence>
<accession>K3ZHT0</accession>
<dbReference type="OMA" id="ANPFESC"/>
<dbReference type="EMBL" id="AGNK02004916">
    <property type="status" value="NOT_ANNOTATED_CDS"/>
    <property type="molecule type" value="Genomic_DNA"/>
</dbReference>
<dbReference type="PANTHER" id="PTHR11680:SF35">
    <property type="entry name" value="SERINE HYDROXYMETHYLTRANSFERASE 1"/>
    <property type="match status" value="1"/>
</dbReference>
<dbReference type="SUPFAM" id="SSF53383">
    <property type="entry name" value="PLP-dependent transferases"/>
    <property type="match status" value="1"/>
</dbReference>
<evidence type="ECO:0000313" key="11">
    <source>
        <dbReference type="EnsemblPlants" id="KQK94540"/>
    </source>
</evidence>
<comment type="function">
    <text evidence="8">Interconversion of serine and glycine.</text>
</comment>
<dbReference type="GO" id="GO:0019264">
    <property type="term" value="P:glycine biosynthetic process from serine"/>
    <property type="evidence" value="ECO:0000318"/>
    <property type="project" value="GO_Central"/>
</dbReference>
<name>K3ZHT0_SETIT</name>
<dbReference type="InterPro" id="IPR015421">
    <property type="entry name" value="PyrdxlP-dep_Trfase_major"/>
</dbReference>
<dbReference type="GO" id="GO:0004372">
    <property type="term" value="F:glycine hydroxymethyltransferase activity"/>
    <property type="evidence" value="ECO:0000318"/>
    <property type="project" value="GO_Central"/>
</dbReference>
<comment type="pathway">
    <text evidence="3 8">One-carbon metabolism; tetrahydrofolate interconversion.</text>
</comment>
<dbReference type="eggNOG" id="KOG2467">
    <property type="taxonomic scope" value="Eukaryota"/>
</dbReference>
<dbReference type="GO" id="GO:0035999">
    <property type="term" value="P:tetrahydrofolate interconversion"/>
    <property type="evidence" value="ECO:0007669"/>
    <property type="project" value="UniProtKB-UniPathway"/>
</dbReference>
<dbReference type="InterPro" id="IPR049943">
    <property type="entry name" value="Ser_HO-MeTrfase-like"/>
</dbReference>
<dbReference type="Gramene" id="KQK94540">
    <property type="protein sequence ID" value="KQK94540"/>
    <property type="gene ID" value="SETIT_026132mg"/>
</dbReference>
<evidence type="ECO:0000313" key="12">
    <source>
        <dbReference type="Proteomes" id="UP000004995"/>
    </source>
</evidence>
<evidence type="ECO:0000256" key="8">
    <source>
        <dbReference type="RuleBase" id="RU000585"/>
    </source>
</evidence>
<dbReference type="CDD" id="cd00378">
    <property type="entry name" value="SHMT"/>
    <property type="match status" value="1"/>
</dbReference>
<evidence type="ECO:0000256" key="3">
    <source>
        <dbReference type="ARBA" id="ARBA00004777"/>
    </source>
</evidence>
<dbReference type="HOGENOM" id="CLU_022477_0_2_1"/>
<protein>
    <recommendedName>
        <fullName evidence="8">Serine hydroxymethyltransferase</fullName>
        <ecNumber evidence="8">2.1.2.1</ecNumber>
    </recommendedName>
</protein>
<comment type="catalytic activity">
    <reaction evidence="1 8">
        <text>(6R)-5,10-methylene-5,6,7,8-tetrahydrofolate + glycine + H2O = (6S)-5,6,7,8-tetrahydrofolate + L-serine</text>
        <dbReference type="Rhea" id="RHEA:15481"/>
        <dbReference type="ChEBI" id="CHEBI:15377"/>
        <dbReference type="ChEBI" id="CHEBI:15636"/>
        <dbReference type="ChEBI" id="CHEBI:33384"/>
        <dbReference type="ChEBI" id="CHEBI:57305"/>
        <dbReference type="ChEBI" id="CHEBI:57453"/>
        <dbReference type="EC" id="2.1.2.1"/>
    </reaction>
</comment>
<dbReference type="GO" id="GO:0005737">
    <property type="term" value="C:cytoplasm"/>
    <property type="evidence" value="ECO:0000318"/>
    <property type="project" value="GO_Central"/>
</dbReference>
<dbReference type="Proteomes" id="UP000004995">
    <property type="component" value="Unassembled WGS sequence"/>
</dbReference>
<proteinExistence type="inferred from homology"/>
<dbReference type="FunFam" id="3.40.640.10:FF:000050">
    <property type="entry name" value="Serine hydroxymethyltransferase"/>
    <property type="match status" value="1"/>
</dbReference>
<dbReference type="InterPro" id="IPR001085">
    <property type="entry name" value="Ser_HO-MeTrfase"/>
</dbReference>
<reference evidence="11" key="2">
    <citation type="submission" date="2018-08" db="UniProtKB">
        <authorList>
            <consortium name="EnsemblPlants"/>
        </authorList>
    </citation>
    <scope>IDENTIFICATION</scope>
    <source>
        <strain evidence="11">Yugu1</strain>
    </source>
</reference>
<dbReference type="STRING" id="4555.K3ZHT0"/>
<dbReference type="Gene3D" id="3.90.1150.10">
    <property type="entry name" value="Aspartate Aminotransferase, domain 1"/>
    <property type="match status" value="1"/>
</dbReference>
<dbReference type="InterPro" id="IPR039429">
    <property type="entry name" value="SHMT-like_dom"/>
</dbReference>
<dbReference type="FunCoup" id="K3ZHT0">
    <property type="interactions" value="1107"/>
</dbReference>
<dbReference type="UniPathway" id="UPA00193"/>
<comment type="cofactor">
    <cofactor evidence="2 8">
        <name>pyridoxal 5'-phosphate</name>
        <dbReference type="ChEBI" id="CHEBI:597326"/>
    </cofactor>
</comment>
<dbReference type="InterPro" id="IPR015422">
    <property type="entry name" value="PyrdxlP-dep_Trfase_small"/>
</dbReference>
<keyword evidence="6 8" id="KW-0808">Transferase</keyword>
<evidence type="ECO:0000259" key="10">
    <source>
        <dbReference type="Pfam" id="PF00464"/>
    </source>
</evidence>
<dbReference type="ExpressionAtlas" id="K3ZHT0">
    <property type="expression patterns" value="baseline"/>
</dbReference>
<feature type="domain" description="Serine hydroxymethyltransferase-like" evidence="10">
    <location>
        <begin position="145"/>
        <end position="542"/>
    </location>
</feature>
<dbReference type="PANTHER" id="PTHR11680">
    <property type="entry name" value="SERINE HYDROXYMETHYLTRANSFERASE"/>
    <property type="match status" value="1"/>
</dbReference>
<keyword evidence="7 8" id="KW-0663">Pyridoxal phosphate</keyword>
<evidence type="ECO:0000256" key="5">
    <source>
        <dbReference type="ARBA" id="ARBA00022563"/>
    </source>
</evidence>
<dbReference type="PROSITE" id="PS00096">
    <property type="entry name" value="SHMT"/>
    <property type="match status" value="1"/>
</dbReference>
<dbReference type="GO" id="GO:0030170">
    <property type="term" value="F:pyridoxal phosphate binding"/>
    <property type="evidence" value="ECO:0000318"/>
    <property type="project" value="GO_Central"/>
</dbReference>
<comment type="similarity">
    <text evidence="4 8">Belongs to the SHMT family.</text>
</comment>
<dbReference type="GO" id="GO:0046653">
    <property type="term" value="P:tetrahydrofolate metabolic process"/>
    <property type="evidence" value="ECO:0000318"/>
    <property type="project" value="GO_Central"/>
</dbReference>
<dbReference type="SMR" id="K3ZHT0"/>
<keyword evidence="12" id="KW-1185">Reference proteome</keyword>
<dbReference type="InParanoid" id="K3ZHT0"/>
<dbReference type="Gene3D" id="3.40.640.10">
    <property type="entry name" value="Type I PLP-dependent aspartate aminotransferase-like (Major domain)"/>
    <property type="match status" value="1"/>
</dbReference>
<dbReference type="EC" id="2.1.2.1" evidence="8"/>
<dbReference type="InterPro" id="IPR015424">
    <property type="entry name" value="PyrdxlP-dep_Trfase"/>
</dbReference>